<dbReference type="InterPro" id="IPR014976">
    <property type="entry name" value="AbpA_HamA_C"/>
</dbReference>
<feature type="domain" description="Anti-bacteriophage protein A/HamA C-terminal" evidence="1">
    <location>
        <begin position="29"/>
        <end position="297"/>
    </location>
</feature>
<dbReference type="EMBL" id="LN831303">
    <property type="protein sequence ID" value="CQH63559.1"/>
    <property type="molecule type" value="Genomic_DNA"/>
</dbReference>
<dbReference type="KEGG" id="hhb:Hhub_4119"/>
<name>A0A0U5H6S0_9EURY</name>
<geneLocation type="plasmid" evidence="3">
    <name>pSTJ001</name>
</geneLocation>
<evidence type="ECO:0000313" key="3">
    <source>
        <dbReference type="Proteomes" id="UP000066737"/>
    </source>
</evidence>
<evidence type="ECO:0000259" key="1">
    <source>
        <dbReference type="Pfam" id="PF08878"/>
    </source>
</evidence>
<dbReference type="AlphaFoldDB" id="A0A0U5H6S0"/>
<dbReference type="OrthoDB" id="265977at2157"/>
<dbReference type="GeneID" id="26660466"/>
<evidence type="ECO:0000313" key="2">
    <source>
        <dbReference type="EMBL" id="CQH63559.1"/>
    </source>
</evidence>
<reference evidence="3" key="1">
    <citation type="journal article" date="2016" name="Environ. Microbiol.">
        <title>The complete genome of a viable archaeum isolated from 123-million-year-old rock salt.</title>
        <authorList>
            <person name="Jaakkola S.T."/>
            <person name="Pfeiffer F."/>
            <person name="Ravantti J.J."/>
            <person name="Guo Q."/>
            <person name="Liu Y."/>
            <person name="Chen X."/>
            <person name="Ma H."/>
            <person name="Yang C."/>
            <person name="Oksanen H.M."/>
            <person name="Bamford D.H."/>
        </authorList>
    </citation>
    <scope>NUCLEOTIDE SEQUENCE</scope>
    <source>
        <strain evidence="3">JI20-1</strain>
        <plasmid evidence="3">Plasmid pSTJ001</plasmid>
    </source>
</reference>
<protein>
    <submittedName>
        <fullName evidence="2">DUF1837 family protein</fullName>
    </submittedName>
</protein>
<dbReference type="Proteomes" id="UP000066737">
    <property type="component" value="Plasmid pSTJ001"/>
</dbReference>
<proteinExistence type="predicted"/>
<keyword evidence="3" id="KW-1185">Reference proteome</keyword>
<sequence>MSDSTTDPWAESTLFDQEELLDHVFEVESWQFQSLEVSTYCIKPGMGTLDDAAFIQFLGRKYPYFVFPEDEVDDYDFPYREAQRRADFDEDSKYDGKLGELVLFVLVDALLDLPLVSHKIGLMQEPVQDQKGADALFYGLYDGNEALGVGEAKIYTRKSQGIDSAFESTDRFHGAQGDAKTRHELRVARNNLSANLDEDQFKRLLDVFSPGKSQHLHVHPIFLGYQADWLTEKQKECNSPQELEEEIVTEIKDSEIQKDVQESLSEDYPNLEKYETVFMLFPLEDVDEFRERLQEEIFPHSVNH</sequence>
<dbReference type="Pfam" id="PF08878">
    <property type="entry name" value="HamA"/>
    <property type="match status" value="1"/>
</dbReference>
<accession>A0A0U5H6S0</accession>
<dbReference type="RefSeq" id="WP_059058518.1">
    <property type="nucleotide sequence ID" value="NZ_CEML01000004.1"/>
</dbReference>
<organism evidence="2 3">
    <name type="scientific">Halobacterium hubeiense</name>
    <dbReference type="NCBI Taxonomy" id="1407499"/>
    <lineage>
        <taxon>Archaea</taxon>
        <taxon>Methanobacteriati</taxon>
        <taxon>Methanobacteriota</taxon>
        <taxon>Stenosarchaea group</taxon>
        <taxon>Halobacteria</taxon>
        <taxon>Halobacteriales</taxon>
        <taxon>Halobacteriaceae</taxon>
        <taxon>Halobacterium</taxon>
    </lineage>
</organism>
<gene>
    <name evidence="2" type="ORF">HHUB_4119</name>
</gene>